<proteinExistence type="predicted"/>
<reference evidence="3 4" key="1">
    <citation type="journal article" date="2019" name="Sci. Rep.">
        <title>Extended insight into the Mycobacterium chelonae-abscessus complex through whole genome sequencing of Mycobacterium salmoniphilum outbreak and Mycobacterium salmoniphilum-like strains.</title>
        <authorList>
            <person name="Behra P.R.K."/>
            <person name="Das S."/>
            <person name="Pettersson B.M.F."/>
            <person name="Shirreff L."/>
            <person name="DuCote T."/>
            <person name="Jacobsson K.G."/>
            <person name="Ennis D.G."/>
            <person name="Kirsebom L.A."/>
        </authorList>
    </citation>
    <scope>NUCLEOTIDE SEQUENCE [LARGE SCALE GENOMIC DNA]</scope>
    <source>
        <strain evidence="3 4">DSM 45524</strain>
    </source>
</reference>
<evidence type="ECO:0000256" key="2">
    <source>
        <dbReference type="SAM" id="Phobius"/>
    </source>
</evidence>
<protein>
    <submittedName>
        <fullName evidence="3">Uncharacterized protein</fullName>
    </submittedName>
</protein>
<organism evidence="3 4">
    <name type="scientific">Mycobacteroides franklinii</name>
    <dbReference type="NCBI Taxonomy" id="948102"/>
    <lineage>
        <taxon>Bacteria</taxon>
        <taxon>Bacillati</taxon>
        <taxon>Actinomycetota</taxon>
        <taxon>Actinomycetes</taxon>
        <taxon>Mycobacteriales</taxon>
        <taxon>Mycobacteriaceae</taxon>
        <taxon>Mycobacteroides</taxon>
    </lineage>
</organism>
<name>A0A4V3A5K8_9MYCO</name>
<evidence type="ECO:0000313" key="4">
    <source>
        <dbReference type="Proteomes" id="UP000295627"/>
    </source>
</evidence>
<dbReference type="EMBL" id="RXLR01000024">
    <property type="protein sequence ID" value="TDH17949.1"/>
    <property type="molecule type" value="Genomic_DNA"/>
</dbReference>
<feature type="transmembrane region" description="Helical" evidence="2">
    <location>
        <begin position="104"/>
        <end position="122"/>
    </location>
</feature>
<comment type="caution">
    <text evidence="3">The sequence shown here is derived from an EMBL/GenBank/DDBJ whole genome shotgun (WGS) entry which is preliminary data.</text>
</comment>
<dbReference type="AlphaFoldDB" id="A0A4V3A5K8"/>
<evidence type="ECO:0000313" key="3">
    <source>
        <dbReference type="EMBL" id="TDH17949.1"/>
    </source>
</evidence>
<feature type="transmembrane region" description="Helical" evidence="2">
    <location>
        <begin position="128"/>
        <end position="152"/>
    </location>
</feature>
<sequence length="182" mass="19888">MAEVSRTDREREAVQDAKREIEHRMGWSPGAVDQILADGKTYPYDEDPAKHEALLRRIEAIARASEDAVAELDARERARYFDLDHPEIQEAVSREWRRRSRRSAWRVAAVAVLFIVGPGAIATAASSLVMGVGLVGVLSGAGLFAAVLAGIGEDGYSQIRPAEFVVCLVLFIASIPTLLLMT</sequence>
<keyword evidence="2" id="KW-0472">Membrane</keyword>
<feature type="transmembrane region" description="Helical" evidence="2">
    <location>
        <begin position="164"/>
        <end position="181"/>
    </location>
</feature>
<gene>
    <name evidence="3" type="ORF">EJ571_24785</name>
</gene>
<keyword evidence="2" id="KW-1133">Transmembrane helix</keyword>
<keyword evidence="2" id="KW-0812">Transmembrane</keyword>
<dbReference type="RefSeq" id="WP_078335904.1">
    <property type="nucleotide sequence ID" value="NZ_MAFQ01000014.1"/>
</dbReference>
<accession>A0A4V3A5K8</accession>
<dbReference type="Proteomes" id="UP000295627">
    <property type="component" value="Unassembled WGS sequence"/>
</dbReference>
<feature type="region of interest" description="Disordered" evidence="1">
    <location>
        <begin position="1"/>
        <end position="22"/>
    </location>
</feature>
<evidence type="ECO:0000256" key="1">
    <source>
        <dbReference type="SAM" id="MobiDB-lite"/>
    </source>
</evidence>